<comment type="caution">
    <text evidence="2">The sequence shown here is derived from an EMBL/GenBank/DDBJ whole genome shotgun (WGS) entry which is preliminary data.</text>
</comment>
<feature type="region of interest" description="Disordered" evidence="1">
    <location>
        <begin position="108"/>
        <end position="131"/>
    </location>
</feature>
<gene>
    <name evidence="2" type="ORF">TRIVIDRAFT_226291</name>
</gene>
<dbReference type="VEuPathDB" id="FungiDB:TRIVIDRAFT_226291"/>
<name>G9N5Y9_HYPVG</name>
<protein>
    <submittedName>
        <fullName evidence="2">Uncharacterized protein</fullName>
    </submittedName>
</protein>
<evidence type="ECO:0000256" key="1">
    <source>
        <dbReference type="SAM" id="MobiDB-lite"/>
    </source>
</evidence>
<dbReference type="HOGENOM" id="CLU_1927919_0_0_1"/>
<dbReference type="EMBL" id="ABDF02000087">
    <property type="protein sequence ID" value="EHK18180.1"/>
    <property type="molecule type" value="Genomic_DNA"/>
</dbReference>
<dbReference type="RefSeq" id="XP_013952377.1">
    <property type="nucleotide sequence ID" value="XM_014096902.1"/>
</dbReference>
<proteinExistence type="predicted"/>
<keyword evidence="3" id="KW-1185">Reference proteome</keyword>
<organism evidence="2 3">
    <name type="scientific">Hypocrea virens (strain Gv29-8 / FGSC 10586)</name>
    <name type="common">Gliocladium virens</name>
    <name type="synonym">Trichoderma virens</name>
    <dbReference type="NCBI Taxonomy" id="413071"/>
    <lineage>
        <taxon>Eukaryota</taxon>
        <taxon>Fungi</taxon>
        <taxon>Dikarya</taxon>
        <taxon>Ascomycota</taxon>
        <taxon>Pezizomycotina</taxon>
        <taxon>Sordariomycetes</taxon>
        <taxon>Hypocreomycetidae</taxon>
        <taxon>Hypocreales</taxon>
        <taxon>Hypocreaceae</taxon>
        <taxon>Trichoderma</taxon>
    </lineage>
</organism>
<dbReference type="OMA" id="TRRTMMA"/>
<dbReference type="AlphaFoldDB" id="G9N5Y9"/>
<evidence type="ECO:0000313" key="2">
    <source>
        <dbReference type="EMBL" id="EHK18180.1"/>
    </source>
</evidence>
<feature type="region of interest" description="Disordered" evidence="1">
    <location>
        <begin position="1"/>
        <end position="55"/>
    </location>
</feature>
<accession>G9N5Y9</accession>
<dbReference type="eggNOG" id="ENOG502RMMI">
    <property type="taxonomic scope" value="Eukaryota"/>
</dbReference>
<dbReference type="InParanoid" id="G9N5Y9"/>
<dbReference type="GeneID" id="25792017"/>
<dbReference type="Proteomes" id="UP000007115">
    <property type="component" value="Unassembled WGS sequence"/>
</dbReference>
<evidence type="ECO:0000313" key="3">
    <source>
        <dbReference type="Proteomes" id="UP000007115"/>
    </source>
</evidence>
<reference evidence="2 3" key="1">
    <citation type="journal article" date="2011" name="Genome Biol.">
        <title>Comparative genome sequence analysis underscores mycoparasitism as the ancestral life style of Trichoderma.</title>
        <authorList>
            <person name="Kubicek C.P."/>
            <person name="Herrera-Estrella A."/>
            <person name="Seidl-Seiboth V."/>
            <person name="Martinez D.A."/>
            <person name="Druzhinina I.S."/>
            <person name="Thon M."/>
            <person name="Zeilinger S."/>
            <person name="Casas-Flores S."/>
            <person name="Horwitz B.A."/>
            <person name="Mukherjee P.K."/>
            <person name="Mukherjee M."/>
            <person name="Kredics L."/>
            <person name="Alcaraz L.D."/>
            <person name="Aerts A."/>
            <person name="Antal Z."/>
            <person name="Atanasova L."/>
            <person name="Cervantes-Badillo M.G."/>
            <person name="Challacombe J."/>
            <person name="Chertkov O."/>
            <person name="McCluskey K."/>
            <person name="Coulpier F."/>
            <person name="Deshpande N."/>
            <person name="von Doehren H."/>
            <person name="Ebbole D.J."/>
            <person name="Esquivel-Naranjo E.U."/>
            <person name="Fekete E."/>
            <person name="Flipphi M."/>
            <person name="Glaser F."/>
            <person name="Gomez-Rodriguez E.Y."/>
            <person name="Gruber S."/>
            <person name="Han C."/>
            <person name="Henrissat B."/>
            <person name="Hermosa R."/>
            <person name="Hernandez-Onate M."/>
            <person name="Karaffa L."/>
            <person name="Kosti I."/>
            <person name="Le Crom S."/>
            <person name="Lindquist E."/>
            <person name="Lucas S."/>
            <person name="Luebeck M."/>
            <person name="Luebeck P.S."/>
            <person name="Margeot A."/>
            <person name="Metz B."/>
            <person name="Misra M."/>
            <person name="Nevalainen H."/>
            <person name="Omann M."/>
            <person name="Packer N."/>
            <person name="Perrone G."/>
            <person name="Uresti-Rivera E.E."/>
            <person name="Salamov A."/>
            <person name="Schmoll M."/>
            <person name="Seiboth B."/>
            <person name="Shapiro H."/>
            <person name="Sukno S."/>
            <person name="Tamayo-Ramos J.A."/>
            <person name="Tisch D."/>
            <person name="Wiest A."/>
            <person name="Wilkinson H.H."/>
            <person name="Zhang M."/>
            <person name="Coutinho P.M."/>
            <person name="Kenerley C.M."/>
            <person name="Monte E."/>
            <person name="Baker S.E."/>
            <person name="Grigoriev I.V."/>
        </authorList>
    </citation>
    <scope>NUCLEOTIDE SEQUENCE [LARGE SCALE GENOMIC DNA]</scope>
    <source>
        <strain evidence="3">Gv29-8 / FGSC 10586</strain>
    </source>
</reference>
<dbReference type="OrthoDB" id="4897020at2759"/>
<sequence>MRPQSIHNATEAAAPSSCRKRALRVEDEMLDNDDSKRRRYEHHNEPVAGPCGSSMHFTTTQPALEVSDHRGCPHFSEQLVRGRTRWREGSEPPNWDCREFHTRRTMMASYDDSVGTERNPHHNSAETDASS</sequence>